<keyword evidence="13" id="KW-1185">Reference proteome</keyword>
<dbReference type="Gene3D" id="3.40.50.2300">
    <property type="match status" value="1"/>
</dbReference>
<evidence type="ECO:0000259" key="11">
    <source>
        <dbReference type="PROSITE" id="PS51094"/>
    </source>
</evidence>
<keyword evidence="2" id="KW-0813">Transport</keyword>
<organism evidence="12 13">
    <name type="scientific">Nocardioides islandensis</name>
    <dbReference type="NCBI Taxonomy" id="433663"/>
    <lineage>
        <taxon>Bacteria</taxon>
        <taxon>Bacillati</taxon>
        <taxon>Actinomycetota</taxon>
        <taxon>Actinomycetes</taxon>
        <taxon>Propionibacteriales</taxon>
        <taxon>Nocardioidaceae</taxon>
        <taxon>Nocardioides</taxon>
    </lineage>
</organism>
<evidence type="ECO:0000256" key="6">
    <source>
        <dbReference type="ARBA" id="ARBA00022683"/>
    </source>
</evidence>
<keyword evidence="5" id="KW-0808">Transferase</keyword>
<dbReference type="SUPFAM" id="SSF52794">
    <property type="entry name" value="PTS system IIB component-like"/>
    <property type="match status" value="1"/>
</dbReference>
<dbReference type="PANTHER" id="PTHR36203">
    <property type="entry name" value="ASCORBATE-SPECIFIC PTS SYSTEM EIIA COMPONENT"/>
    <property type="match status" value="1"/>
</dbReference>
<dbReference type="SUPFAM" id="SSF55804">
    <property type="entry name" value="Phoshotransferase/anion transport protein"/>
    <property type="match status" value="1"/>
</dbReference>
<evidence type="ECO:0000313" key="12">
    <source>
        <dbReference type="EMBL" id="MBF4765779.1"/>
    </source>
</evidence>
<reference evidence="12" key="1">
    <citation type="submission" date="2020-11" db="EMBL/GenBank/DDBJ databases">
        <title>Nocardioides sp. nov., isolated from Soil of Cynanchum wilfordii Hemsley rhizosphere.</title>
        <authorList>
            <person name="Lee J.-S."/>
            <person name="Suh M.K."/>
            <person name="Kim J.-S."/>
        </authorList>
    </citation>
    <scope>NUCLEOTIDE SEQUENCE</scope>
    <source>
        <strain evidence="12">KCTC 19275</strain>
    </source>
</reference>
<gene>
    <name evidence="12" type="ORF">ISU07_21820</name>
</gene>
<evidence type="ECO:0000256" key="2">
    <source>
        <dbReference type="ARBA" id="ARBA00022448"/>
    </source>
</evidence>
<evidence type="ECO:0000313" key="13">
    <source>
        <dbReference type="Proteomes" id="UP000640489"/>
    </source>
</evidence>
<dbReference type="PROSITE" id="PS51094">
    <property type="entry name" value="PTS_EIIA_TYPE_2"/>
    <property type="match status" value="1"/>
</dbReference>
<dbReference type="InterPro" id="IPR016152">
    <property type="entry name" value="PTrfase/Anion_transptr"/>
</dbReference>
<dbReference type="GO" id="GO:0005737">
    <property type="term" value="C:cytoplasm"/>
    <property type="evidence" value="ECO:0007669"/>
    <property type="project" value="UniProtKB-SubCell"/>
</dbReference>
<keyword evidence="12" id="KW-0762">Sugar transport</keyword>
<dbReference type="InterPro" id="IPR036095">
    <property type="entry name" value="PTS_EIIB-like_sf"/>
</dbReference>
<feature type="domain" description="PTS EIIA type-2" evidence="11">
    <location>
        <begin position="105"/>
        <end position="253"/>
    </location>
</feature>
<keyword evidence="6" id="KW-0598">Phosphotransferase system</keyword>
<comment type="subcellular location">
    <subcellularLocation>
        <location evidence="1">Cytoplasm</location>
    </subcellularLocation>
</comment>
<evidence type="ECO:0000256" key="7">
    <source>
        <dbReference type="ARBA" id="ARBA00022777"/>
    </source>
</evidence>
<proteinExistence type="predicted"/>
<sequence length="258" mass="26847">MPGRKGVDEDLEVITVCGVGMGTSLIMRMTAEEVFKALGLRAHVLATDVSSARGMPADMLIGQSMHTSEFVDGRVPIVVTVDNFIDKVEMREKILAGLSSAGWGDAQTPPTVGARVHVTAGDWADAVHAAAQLLVDTGAATPAYADRCVQIVRDQGPYIVALPGVALAHARPEDGARAVALTAVTLAVPVRFGHAANDPVDVVLAFASPDHDAHAGMLSALAHRLADGLGDKLRAATSNGDAVAVLNEVIEDVRTPVR</sequence>
<protein>
    <recommendedName>
        <fullName evidence="9">Ascorbate-specific PTS system EIIA component</fullName>
    </recommendedName>
    <alternativeName>
        <fullName evidence="10">Ascorbate-specific phosphotransferase enzyme IIA component</fullName>
    </alternativeName>
</protein>
<comment type="caution">
    <text evidence="12">The sequence shown here is derived from an EMBL/GenBank/DDBJ whole genome shotgun (WGS) entry which is preliminary data.</text>
</comment>
<evidence type="ECO:0000256" key="4">
    <source>
        <dbReference type="ARBA" id="ARBA00022553"/>
    </source>
</evidence>
<evidence type="ECO:0000256" key="10">
    <source>
        <dbReference type="ARBA" id="ARBA00042072"/>
    </source>
</evidence>
<dbReference type="GO" id="GO:0008982">
    <property type="term" value="F:protein-N(PI)-phosphohistidine-sugar phosphotransferase activity"/>
    <property type="evidence" value="ECO:0007669"/>
    <property type="project" value="InterPro"/>
</dbReference>
<dbReference type="GO" id="GO:0016301">
    <property type="term" value="F:kinase activity"/>
    <property type="evidence" value="ECO:0007669"/>
    <property type="project" value="UniProtKB-KW"/>
</dbReference>
<evidence type="ECO:0000256" key="3">
    <source>
        <dbReference type="ARBA" id="ARBA00022490"/>
    </source>
</evidence>
<dbReference type="Gene3D" id="3.40.930.10">
    <property type="entry name" value="Mannitol-specific EII, Chain A"/>
    <property type="match status" value="1"/>
</dbReference>
<dbReference type="Pfam" id="PF02302">
    <property type="entry name" value="PTS_IIB"/>
    <property type="match status" value="1"/>
</dbReference>
<keyword evidence="7" id="KW-0418">Kinase</keyword>
<dbReference type="RefSeq" id="WP_194708960.1">
    <property type="nucleotide sequence ID" value="NZ_JADKPN010000018.1"/>
</dbReference>
<dbReference type="InterPro" id="IPR051351">
    <property type="entry name" value="Ascorbate-PTS_EIIA_comp"/>
</dbReference>
<keyword evidence="3" id="KW-0963">Cytoplasm</keyword>
<dbReference type="PANTHER" id="PTHR36203:SF1">
    <property type="entry name" value="ASCORBATE-SPECIFIC PTS SYSTEM EIIA COMPONENT"/>
    <property type="match status" value="1"/>
</dbReference>
<evidence type="ECO:0000256" key="5">
    <source>
        <dbReference type="ARBA" id="ARBA00022679"/>
    </source>
</evidence>
<dbReference type="Proteomes" id="UP000640489">
    <property type="component" value="Unassembled WGS sequence"/>
</dbReference>
<dbReference type="AlphaFoldDB" id="A0A930YK74"/>
<evidence type="ECO:0000256" key="1">
    <source>
        <dbReference type="ARBA" id="ARBA00004496"/>
    </source>
</evidence>
<comment type="function">
    <text evidence="8">The phosphoenolpyruvate-dependent sugar phosphotransferase system (sugar PTS), a major carbohydrate active transport system, catalyzes the phosphorylation of incoming sugar substrates concomitantly with their translocation across the cell membrane. The enzyme II UlaABC PTS system is involved in ascorbate transport.</text>
</comment>
<dbReference type="InterPro" id="IPR003501">
    <property type="entry name" value="PTS_EIIB_2/3"/>
</dbReference>
<dbReference type="InterPro" id="IPR002178">
    <property type="entry name" value="PTS_EIIA_type-2_dom"/>
</dbReference>
<dbReference type="CDD" id="cd05563">
    <property type="entry name" value="PTS_IIB_ascorbate"/>
    <property type="match status" value="1"/>
</dbReference>
<dbReference type="GO" id="GO:0009401">
    <property type="term" value="P:phosphoenolpyruvate-dependent sugar phosphotransferase system"/>
    <property type="evidence" value="ECO:0007669"/>
    <property type="project" value="UniProtKB-KW"/>
</dbReference>
<accession>A0A930YK74</accession>
<evidence type="ECO:0000256" key="9">
    <source>
        <dbReference type="ARBA" id="ARBA00041175"/>
    </source>
</evidence>
<dbReference type="Pfam" id="PF00359">
    <property type="entry name" value="PTS_EIIA_2"/>
    <property type="match status" value="1"/>
</dbReference>
<name>A0A930YK74_9ACTN</name>
<evidence type="ECO:0000256" key="8">
    <source>
        <dbReference type="ARBA" id="ARBA00037387"/>
    </source>
</evidence>
<dbReference type="EMBL" id="JADKPN010000018">
    <property type="protein sequence ID" value="MBF4765779.1"/>
    <property type="molecule type" value="Genomic_DNA"/>
</dbReference>
<keyword evidence="4" id="KW-0597">Phosphoprotein</keyword>